<evidence type="ECO:0000313" key="3">
    <source>
        <dbReference type="Proteomes" id="UP000314294"/>
    </source>
</evidence>
<dbReference type="EMBL" id="SRLO01000123">
    <property type="protein sequence ID" value="TNN73579.1"/>
    <property type="molecule type" value="Genomic_DNA"/>
</dbReference>
<gene>
    <name evidence="2" type="ORF">EYF80_016174</name>
</gene>
<accession>A0A4Z2I697</accession>
<evidence type="ECO:0000313" key="2">
    <source>
        <dbReference type="EMBL" id="TNN73579.1"/>
    </source>
</evidence>
<name>A0A4Z2I697_9TELE</name>
<comment type="caution">
    <text evidence="2">The sequence shown here is derived from an EMBL/GenBank/DDBJ whole genome shotgun (WGS) entry which is preliminary data.</text>
</comment>
<feature type="compositionally biased region" description="Basic and acidic residues" evidence="1">
    <location>
        <begin position="56"/>
        <end position="68"/>
    </location>
</feature>
<dbReference type="Proteomes" id="UP000314294">
    <property type="component" value="Unassembled WGS sequence"/>
</dbReference>
<reference evidence="2 3" key="1">
    <citation type="submission" date="2019-03" db="EMBL/GenBank/DDBJ databases">
        <title>First draft genome of Liparis tanakae, snailfish: a comprehensive survey of snailfish specific genes.</title>
        <authorList>
            <person name="Kim W."/>
            <person name="Song I."/>
            <person name="Jeong J.-H."/>
            <person name="Kim D."/>
            <person name="Kim S."/>
            <person name="Ryu S."/>
            <person name="Song J.Y."/>
            <person name="Lee S.K."/>
        </authorList>
    </citation>
    <scope>NUCLEOTIDE SEQUENCE [LARGE SCALE GENOMIC DNA]</scope>
    <source>
        <tissue evidence="2">Muscle</tissue>
    </source>
</reference>
<sequence>MAPSGVTDTERRGWPPQDLPHVPEANCCWPLETKRERELEREKFQDIAVHYIKSKEQVDHPLVKDKRSAASSHLQWDDTAKGLFLTDSSVSRLKNSATNVPTSRRPLQRHGGGRGGGDEQGSQLDENSGGKNGQNLQPVEPGEEKER</sequence>
<feature type="region of interest" description="Disordered" evidence="1">
    <location>
        <begin position="1"/>
        <end position="24"/>
    </location>
</feature>
<dbReference type="AlphaFoldDB" id="A0A4Z2I697"/>
<keyword evidence="3" id="KW-1185">Reference proteome</keyword>
<evidence type="ECO:0000256" key="1">
    <source>
        <dbReference type="SAM" id="MobiDB-lite"/>
    </source>
</evidence>
<proteinExistence type="predicted"/>
<protein>
    <submittedName>
        <fullName evidence="2">Uncharacterized protein</fullName>
    </submittedName>
</protein>
<organism evidence="2 3">
    <name type="scientific">Liparis tanakae</name>
    <name type="common">Tanaka's snailfish</name>
    <dbReference type="NCBI Taxonomy" id="230148"/>
    <lineage>
        <taxon>Eukaryota</taxon>
        <taxon>Metazoa</taxon>
        <taxon>Chordata</taxon>
        <taxon>Craniata</taxon>
        <taxon>Vertebrata</taxon>
        <taxon>Euteleostomi</taxon>
        <taxon>Actinopterygii</taxon>
        <taxon>Neopterygii</taxon>
        <taxon>Teleostei</taxon>
        <taxon>Neoteleostei</taxon>
        <taxon>Acanthomorphata</taxon>
        <taxon>Eupercaria</taxon>
        <taxon>Perciformes</taxon>
        <taxon>Cottioidei</taxon>
        <taxon>Cottales</taxon>
        <taxon>Liparidae</taxon>
        <taxon>Liparis</taxon>
    </lineage>
</organism>
<feature type="compositionally biased region" description="Polar residues" evidence="1">
    <location>
        <begin position="86"/>
        <end position="102"/>
    </location>
</feature>
<feature type="region of interest" description="Disordered" evidence="1">
    <location>
        <begin position="56"/>
        <end position="147"/>
    </location>
</feature>